<sequence>MQTCHRLGHVLFQCQPHRVPTNQAFLLPWKALNCGVQYNEHNICKMRKNPIRKTWNRVLLLDCKLDAINKLCSKANRERDVSTCANDDVGLEIDEFFVTRNHGFDHM</sequence>
<reference evidence="1 2" key="2">
    <citation type="journal article" date="2009" name="PLoS ONE">
        <title>An integrated genetic and cytogenetic map of the cucumber genome.</title>
        <authorList>
            <person name="Ren Y."/>
            <person name="Zhang Z."/>
            <person name="Liu J."/>
            <person name="Staub J.E."/>
            <person name="Han Y."/>
            <person name="Cheng Z."/>
            <person name="Li X."/>
            <person name="Lu J."/>
            <person name="Miao H."/>
            <person name="Kang H."/>
            <person name="Xie B."/>
            <person name="Gu X."/>
            <person name="Wang X."/>
            <person name="Du Y."/>
            <person name="Jin W."/>
            <person name="Huang S."/>
        </authorList>
    </citation>
    <scope>NUCLEOTIDE SEQUENCE [LARGE SCALE GENOMIC DNA]</scope>
    <source>
        <strain evidence="2">cv. 9930</strain>
    </source>
</reference>
<dbReference type="Proteomes" id="UP000029981">
    <property type="component" value="Chromosome 1"/>
</dbReference>
<dbReference type="AlphaFoldDB" id="A0A0A0LQV0"/>
<dbReference type="EMBL" id="CM002922">
    <property type="protein sequence ID" value="KGN64153.1"/>
    <property type="molecule type" value="Genomic_DNA"/>
</dbReference>
<dbReference type="Gramene" id="KGN64153">
    <property type="protein sequence ID" value="KGN64153"/>
    <property type="gene ID" value="Csa_1G042625"/>
</dbReference>
<evidence type="ECO:0000313" key="2">
    <source>
        <dbReference type="Proteomes" id="UP000029981"/>
    </source>
</evidence>
<keyword evidence="2" id="KW-1185">Reference proteome</keyword>
<name>A0A0A0LQV0_CUCSA</name>
<reference evidence="1 2" key="3">
    <citation type="journal article" date="2010" name="BMC Genomics">
        <title>Transcriptome sequencing and comparative analysis of cucumber flowers with different sex types.</title>
        <authorList>
            <person name="Guo S."/>
            <person name="Zheng Y."/>
            <person name="Joung J.G."/>
            <person name="Liu S."/>
            <person name="Zhang Z."/>
            <person name="Crasta O.R."/>
            <person name="Sobral B.W."/>
            <person name="Xu Y."/>
            <person name="Huang S."/>
            <person name="Fei Z."/>
        </authorList>
    </citation>
    <scope>NUCLEOTIDE SEQUENCE [LARGE SCALE GENOMIC DNA]</scope>
    <source>
        <strain evidence="2">cv. 9930</strain>
    </source>
</reference>
<reference evidence="1 2" key="1">
    <citation type="journal article" date="2009" name="Nat. Genet.">
        <title>The genome of the cucumber, Cucumis sativus L.</title>
        <authorList>
            <person name="Huang S."/>
            <person name="Li R."/>
            <person name="Zhang Z."/>
            <person name="Li L."/>
            <person name="Gu X."/>
            <person name="Fan W."/>
            <person name="Lucas W.J."/>
            <person name="Wang X."/>
            <person name="Xie B."/>
            <person name="Ni P."/>
            <person name="Ren Y."/>
            <person name="Zhu H."/>
            <person name="Li J."/>
            <person name="Lin K."/>
            <person name="Jin W."/>
            <person name="Fei Z."/>
            <person name="Li G."/>
            <person name="Staub J."/>
            <person name="Kilian A."/>
            <person name="van der Vossen E.A."/>
            <person name="Wu Y."/>
            <person name="Guo J."/>
            <person name="He J."/>
            <person name="Jia Z."/>
            <person name="Ren Y."/>
            <person name="Tian G."/>
            <person name="Lu Y."/>
            <person name="Ruan J."/>
            <person name="Qian W."/>
            <person name="Wang M."/>
            <person name="Huang Q."/>
            <person name="Li B."/>
            <person name="Xuan Z."/>
            <person name="Cao J."/>
            <person name="Asan"/>
            <person name="Wu Z."/>
            <person name="Zhang J."/>
            <person name="Cai Q."/>
            <person name="Bai Y."/>
            <person name="Zhao B."/>
            <person name="Han Y."/>
            <person name="Li Y."/>
            <person name="Li X."/>
            <person name="Wang S."/>
            <person name="Shi Q."/>
            <person name="Liu S."/>
            <person name="Cho W.K."/>
            <person name="Kim J.Y."/>
            <person name="Xu Y."/>
            <person name="Heller-Uszynska K."/>
            <person name="Miao H."/>
            <person name="Cheng Z."/>
            <person name="Zhang S."/>
            <person name="Wu J."/>
            <person name="Yang Y."/>
            <person name="Kang H."/>
            <person name="Li M."/>
            <person name="Liang H."/>
            <person name="Ren X."/>
            <person name="Shi Z."/>
            <person name="Wen M."/>
            <person name="Jian M."/>
            <person name="Yang H."/>
            <person name="Zhang G."/>
            <person name="Yang Z."/>
            <person name="Chen R."/>
            <person name="Liu S."/>
            <person name="Li J."/>
            <person name="Ma L."/>
            <person name="Liu H."/>
            <person name="Zhou Y."/>
            <person name="Zhao J."/>
            <person name="Fang X."/>
            <person name="Li G."/>
            <person name="Fang L."/>
            <person name="Li Y."/>
            <person name="Liu D."/>
            <person name="Zheng H."/>
            <person name="Zhang Y."/>
            <person name="Qin N."/>
            <person name="Li Z."/>
            <person name="Yang G."/>
            <person name="Yang S."/>
            <person name="Bolund L."/>
            <person name="Kristiansen K."/>
            <person name="Zheng H."/>
            <person name="Li S."/>
            <person name="Zhang X."/>
            <person name="Yang H."/>
            <person name="Wang J."/>
            <person name="Sun R."/>
            <person name="Zhang B."/>
            <person name="Jiang S."/>
            <person name="Wang J."/>
            <person name="Du Y."/>
            <person name="Li S."/>
        </authorList>
    </citation>
    <scope>NUCLEOTIDE SEQUENCE [LARGE SCALE GENOMIC DNA]</scope>
    <source>
        <strain evidence="2">cv. 9930</strain>
    </source>
</reference>
<gene>
    <name evidence="1" type="ORF">Csa_1G042625</name>
</gene>
<accession>A0A0A0LQV0</accession>
<protein>
    <submittedName>
        <fullName evidence="1">Uncharacterized protein</fullName>
    </submittedName>
</protein>
<proteinExistence type="predicted"/>
<reference evidence="1 2" key="4">
    <citation type="journal article" date="2011" name="BMC Genomics">
        <title>RNA-Seq improves annotation of protein-coding genes in the cucumber genome.</title>
        <authorList>
            <person name="Li Z."/>
            <person name="Zhang Z."/>
            <person name="Yan P."/>
            <person name="Huang S."/>
            <person name="Fei Z."/>
            <person name="Lin K."/>
        </authorList>
    </citation>
    <scope>NUCLEOTIDE SEQUENCE [LARGE SCALE GENOMIC DNA]</scope>
    <source>
        <strain evidence="2">cv. 9930</strain>
    </source>
</reference>
<evidence type="ECO:0000313" key="1">
    <source>
        <dbReference type="EMBL" id="KGN64153.1"/>
    </source>
</evidence>
<organism evidence="1 2">
    <name type="scientific">Cucumis sativus</name>
    <name type="common">Cucumber</name>
    <dbReference type="NCBI Taxonomy" id="3659"/>
    <lineage>
        <taxon>Eukaryota</taxon>
        <taxon>Viridiplantae</taxon>
        <taxon>Streptophyta</taxon>
        <taxon>Embryophyta</taxon>
        <taxon>Tracheophyta</taxon>
        <taxon>Spermatophyta</taxon>
        <taxon>Magnoliopsida</taxon>
        <taxon>eudicotyledons</taxon>
        <taxon>Gunneridae</taxon>
        <taxon>Pentapetalae</taxon>
        <taxon>rosids</taxon>
        <taxon>fabids</taxon>
        <taxon>Cucurbitales</taxon>
        <taxon>Cucurbitaceae</taxon>
        <taxon>Benincaseae</taxon>
        <taxon>Cucumis</taxon>
    </lineage>
</organism>